<reference evidence="2" key="1">
    <citation type="submission" date="2019-10" db="EMBL/GenBank/DDBJ databases">
        <authorList>
            <person name="Ross D.E."/>
            <person name="Gulliver D."/>
        </authorList>
    </citation>
    <scope>NUCLEOTIDE SEQUENCE</scope>
    <source>
        <strain evidence="2">DER-2019</strain>
    </source>
</reference>
<comment type="caution">
    <text evidence="2">The sequence shown here is derived from an EMBL/GenBank/DDBJ whole genome shotgun (WGS) entry which is preliminary data.</text>
</comment>
<organism evidence="2 3">
    <name type="scientific">Acetobacterium paludosum</name>
    <dbReference type="NCBI Taxonomy" id="52693"/>
    <lineage>
        <taxon>Bacteria</taxon>
        <taxon>Bacillati</taxon>
        <taxon>Bacillota</taxon>
        <taxon>Clostridia</taxon>
        <taxon>Eubacteriales</taxon>
        <taxon>Eubacteriaceae</taxon>
        <taxon>Acetobacterium</taxon>
    </lineage>
</organism>
<name>A0A923I0A1_9FIRM</name>
<accession>A0A923I0A1</accession>
<evidence type="ECO:0000259" key="1">
    <source>
        <dbReference type="Pfam" id="PF00535"/>
    </source>
</evidence>
<dbReference type="SUPFAM" id="SSF53448">
    <property type="entry name" value="Nucleotide-diphospho-sugar transferases"/>
    <property type="match status" value="2"/>
</dbReference>
<dbReference type="GO" id="GO:0016757">
    <property type="term" value="F:glycosyltransferase activity"/>
    <property type="evidence" value="ECO:0007669"/>
    <property type="project" value="UniProtKB-KW"/>
</dbReference>
<keyword evidence="3" id="KW-1185">Reference proteome</keyword>
<dbReference type="Proteomes" id="UP000616595">
    <property type="component" value="Unassembled WGS sequence"/>
</dbReference>
<dbReference type="CDD" id="cd04184">
    <property type="entry name" value="GT2_RfbC_Mx_like"/>
    <property type="match status" value="1"/>
</dbReference>
<protein>
    <submittedName>
        <fullName evidence="2">Glycosyltransferase</fullName>
    </submittedName>
</protein>
<dbReference type="Pfam" id="PF00535">
    <property type="entry name" value="Glycos_transf_2"/>
    <property type="match status" value="2"/>
</dbReference>
<feature type="domain" description="Glycosyltransferase 2-like" evidence="1">
    <location>
        <begin position="191"/>
        <end position="351"/>
    </location>
</feature>
<gene>
    <name evidence="2" type="ORF">GH810_16460</name>
</gene>
<dbReference type="Gene3D" id="3.90.550.10">
    <property type="entry name" value="Spore Coat Polysaccharide Biosynthesis Protein SpsA, Chain A"/>
    <property type="match status" value="2"/>
</dbReference>
<evidence type="ECO:0000313" key="3">
    <source>
        <dbReference type="Proteomes" id="UP000616595"/>
    </source>
</evidence>
<reference evidence="2" key="2">
    <citation type="submission" date="2020-10" db="EMBL/GenBank/DDBJ databases">
        <title>Comparative genomics of the Acetobacterium genus.</title>
        <authorList>
            <person name="Marshall C."/>
            <person name="May H."/>
            <person name="Norman S."/>
        </authorList>
    </citation>
    <scope>NUCLEOTIDE SEQUENCE</scope>
    <source>
        <strain evidence="2">DER-2019</strain>
    </source>
</reference>
<dbReference type="InterPro" id="IPR001173">
    <property type="entry name" value="Glyco_trans_2-like"/>
</dbReference>
<dbReference type="CDD" id="cd04186">
    <property type="entry name" value="GT_2_like_c"/>
    <property type="match status" value="1"/>
</dbReference>
<proteinExistence type="predicted"/>
<dbReference type="EMBL" id="WJBD01000029">
    <property type="protein sequence ID" value="MBC3889899.1"/>
    <property type="molecule type" value="Genomic_DNA"/>
</dbReference>
<dbReference type="OrthoDB" id="9179784at2"/>
<dbReference type="AlphaFoldDB" id="A0A923I0A1"/>
<evidence type="ECO:0000313" key="2">
    <source>
        <dbReference type="EMBL" id="MBC3889899.1"/>
    </source>
</evidence>
<dbReference type="RefSeq" id="WP_148566875.1">
    <property type="nucleotide sequence ID" value="NZ_RXYA01000006.1"/>
</dbReference>
<sequence length="758" mass="87659">MERKSVVEQEEIKYFIDKIVKDEENHCASVQGWAFNTKTKETVELYIVGHESEGVTFKRDFRIDVNNKYCLPDDAKAGFIIEFDEKTYGKILNLKFKNGQVSKVVKLNLKKNYDYLKKPNLFNATRLVNTATRTIGYFSRNGLKNTIRKIKFEVKYKNQENYNFWIEVHEDYDIKKVLDDIRKFDYSPKISIVMPVYNVEAEWLSACIDSVLNQHYKNWELCIADDCSTDEHIKPLLESYKRQDPRIKVIYREENGHISQASNSALEIATGEFVGLLDNDDTLSDFALYEVAKLLNEHPEADLIYSDEDKLSEDNKRSQPFFKTDWAPDILLATNYICHFGVYRKTIVDEIGGFRKGYEGAQDYDLVLRFTEKTDKIFHIQKVLYHWRMISNSTAVNPDSKGYAFEAGKKSLEDALTRRGIKGSIAHGAFPGVYNVDYEIVDDGLVSIIIPTRDNAVDLKACVDSIFEKAADEKFEIIIADNGSEKEETFKLFEYYTKKYKDQFKVVRLDMPFNFSRINNLAVKESNGKYLLFLNNDIKVITPGWIKRMMSLAQQERIGAVGAKLYYPDNTIQHAGVLLGMGGVAGHGHCGYPRGDYGYFGKLVINNNYSAVTAACMMVKRKDFDAVGGFEEKLTVAFNDVDFCLKLYAKGKFNVWIHDVELYHYESKSRGSEDTYQKYKRFNSEIDFMKKHWLKYVKNDPFYNTNLTRVDGNYAICVDIVGYVKGKKTDSDFDEIEDEKKVKDKRNKCNKKIDEHII</sequence>
<dbReference type="InterPro" id="IPR029044">
    <property type="entry name" value="Nucleotide-diphossugar_trans"/>
</dbReference>
<dbReference type="PANTHER" id="PTHR43179">
    <property type="entry name" value="RHAMNOSYLTRANSFERASE WBBL"/>
    <property type="match status" value="1"/>
</dbReference>
<dbReference type="PANTHER" id="PTHR43179:SF7">
    <property type="entry name" value="RHAMNOSYLTRANSFERASE WBBL"/>
    <property type="match status" value="1"/>
</dbReference>
<feature type="domain" description="Glycosyltransferase 2-like" evidence="1">
    <location>
        <begin position="447"/>
        <end position="626"/>
    </location>
</feature>